<protein>
    <submittedName>
        <fullName evidence="2">Uncharacterized protein</fullName>
    </submittedName>
</protein>
<evidence type="ECO:0000313" key="3">
    <source>
        <dbReference type="Proteomes" id="UP000240493"/>
    </source>
</evidence>
<evidence type="ECO:0000256" key="1">
    <source>
        <dbReference type="SAM" id="MobiDB-lite"/>
    </source>
</evidence>
<name>A0A2T3Z758_TRIA4</name>
<proteinExistence type="predicted"/>
<organism evidence="2 3">
    <name type="scientific">Trichoderma asperellum (strain ATCC 204424 / CBS 433.97 / NBRC 101777)</name>
    <dbReference type="NCBI Taxonomy" id="1042311"/>
    <lineage>
        <taxon>Eukaryota</taxon>
        <taxon>Fungi</taxon>
        <taxon>Dikarya</taxon>
        <taxon>Ascomycota</taxon>
        <taxon>Pezizomycotina</taxon>
        <taxon>Sordariomycetes</taxon>
        <taxon>Hypocreomycetidae</taxon>
        <taxon>Hypocreales</taxon>
        <taxon>Hypocreaceae</taxon>
        <taxon>Trichoderma</taxon>
    </lineage>
</organism>
<keyword evidence="3" id="KW-1185">Reference proteome</keyword>
<feature type="compositionally biased region" description="Polar residues" evidence="1">
    <location>
        <begin position="64"/>
        <end position="91"/>
    </location>
</feature>
<evidence type="ECO:0000313" key="2">
    <source>
        <dbReference type="EMBL" id="PTB40671.1"/>
    </source>
</evidence>
<accession>A0A2T3Z758</accession>
<dbReference type="Proteomes" id="UP000240493">
    <property type="component" value="Unassembled WGS sequence"/>
</dbReference>
<feature type="non-terminal residue" evidence="2">
    <location>
        <position position="1"/>
    </location>
</feature>
<dbReference type="EMBL" id="KZ679262">
    <property type="protein sequence ID" value="PTB40671.1"/>
    <property type="molecule type" value="Genomic_DNA"/>
</dbReference>
<dbReference type="AlphaFoldDB" id="A0A2T3Z758"/>
<sequence length="91" mass="10517">NKPPEFNSGKKVFYKKVQYTVASFDPVTDKYTIFLVEKVKQDDVEKIIQLDPLEEENKKKSKEQVQNASDSGSRNSGKQFGRNTNLRQSFK</sequence>
<gene>
    <name evidence="2" type="ORF">M441DRAFT_140072</name>
</gene>
<reference evidence="2 3" key="1">
    <citation type="submission" date="2016-07" db="EMBL/GenBank/DDBJ databases">
        <title>Multiple horizontal gene transfer events from other fungi enriched the ability of initially mycotrophic Trichoderma (Ascomycota) to feed on dead plant biomass.</title>
        <authorList>
            <consortium name="DOE Joint Genome Institute"/>
            <person name="Aerts A."/>
            <person name="Atanasova L."/>
            <person name="Chenthamara K."/>
            <person name="Zhang J."/>
            <person name="Grujic M."/>
            <person name="Henrissat B."/>
            <person name="Kuo A."/>
            <person name="Salamov A."/>
            <person name="Lipzen A."/>
            <person name="Labutti K."/>
            <person name="Barry K."/>
            <person name="Miao Y."/>
            <person name="Rahimi M.J."/>
            <person name="Shen Q."/>
            <person name="Grigoriev I.V."/>
            <person name="Kubicek C.P."/>
            <person name="Druzhinina I.S."/>
        </authorList>
    </citation>
    <scope>NUCLEOTIDE SEQUENCE [LARGE SCALE GENOMIC DNA]</scope>
    <source>
        <strain evidence="2 3">CBS 433.97</strain>
    </source>
</reference>
<feature type="region of interest" description="Disordered" evidence="1">
    <location>
        <begin position="55"/>
        <end position="91"/>
    </location>
</feature>